<evidence type="ECO:0000256" key="1">
    <source>
        <dbReference type="ARBA" id="ARBA00006056"/>
    </source>
</evidence>
<dbReference type="InterPro" id="IPR043143">
    <property type="entry name" value="Mal/L-sulf/L-lact_DH-like_NADP"/>
</dbReference>
<reference evidence="4" key="1">
    <citation type="submission" date="2020-01" db="EMBL/GenBank/DDBJ databases">
        <title>Draft genome sequence of the Termite Coptotermes fromosanus.</title>
        <authorList>
            <person name="Itakura S."/>
            <person name="Yosikawa Y."/>
            <person name="Umezawa K."/>
        </authorList>
    </citation>
    <scope>NUCLEOTIDE SEQUENCE [LARGE SCALE GENOMIC DNA]</scope>
</reference>
<dbReference type="InterPro" id="IPR003767">
    <property type="entry name" value="Malate/L-lactate_DH-like"/>
</dbReference>
<dbReference type="InParanoid" id="A0A6L2QA02"/>
<comment type="similarity">
    <text evidence="1">Belongs to the LDH2/MDH2 oxidoreductase family.</text>
</comment>
<gene>
    <name evidence="3" type="ORF">Cfor_00132</name>
</gene>
<evidence type="ECO:0000256" key="2">
    <source>
        <dbReference type="ARBA" id="ARBA00023002"/>
    </source>
</evidence>
<dbReference type="Gene3D" id="3.30.1370.60">
    <property type="entry name" value="Hypothetical oxidoreductase yiak, domain 2"/>
    <property type="match status" value="1"/>
</dbReference>
<evidence type="ECO:0000313" key="3">
    <source>
        <dbReference type="EMBL" id="GFG39768.1"/>
    </source>
</evidence>
<sequence length="69" mass="6965">QSNNAAGMYVEEIRAGVVDPNAEPSVLKESVSTAYLCGNSGLGPVVGNLSMNLAISKAKSTGVSLVVAK</sequence>
<protein>
    <submittedName>
        <fullName evidence="3">Uncharacterized protein</fullName>
    </submittedName>
</protein>
<dbReference type="SUPFAM" id="SSF89733">
    <property type="entry name" value="L-sulfolactate dehydrogenase-like"/>
    <property type="match status" value="1"/>
</dbReference>
<name>A0A6L2QA02_COPFO</name>
<dbReference type="PANTHER" id="PTHR11091">
    <property type="entry name" value="OXIDOREDUCTASE-RELATED"/>
    <property type="match status" value="1"/>
</dbReference>
<dbReference type="PANTHER" id="PTHR11091:SF0">
    <property type="entry name" value="MALATE DEHYDROGENASE"/>
    <property type="match status" value="1"/>
</dbReference>
<dbReference type="EMBL" id="BLKM01001080">
    <property type="protein sequence ID" value="GFG39768.1"/>
    <property type="molecule type" value="Genomic_DNA"/>
</dbReference>
<keyword evidence="2" id="KW-0560">Oxidoreductase</keyword>
<keyword evidence="4" id="KW-1185">Reference proteome</keyword>
<dbReference type="Proteomes" id="UP000502823">
    <property type="component" value="Unassembled WGS sequence"/>
</dbReference>
<evidence type="ECO:0000313" key="4">
    <source>
        <dbReference type="Proteomes" id="UP000502823"/>
    </source>
</evidence>
<dbReference type="InterPro" id="IPR036111">
    <property type="entry name" value="Mal/L-sulfo/L-lacto_DH-like_sf"/>
</dbReference>
<feature type="non-terminal residue" evidence="3">
    <location>
        <position position="1"/>
    </location>
</feature>
<feature type="non-terminal residue" evidence="3">
    <location>
        <position position="69"/>
    </location>
</feature>
<dbReference type="OrthoDB" id="7881616at2759"/>
<dbReference type="GO" id="GO:0016491">
    <property type="term" value="F:oxidoreductase activity"/>
    <property type="evidence" value="ECO:0007669"/>
    <property type="project" value="UniProtKB-KW"/>
</dbReference>
<dbReference type="AlphaFoldDB" id="A0A6L2QA02"/>
<accession>A0A6L2QA02</accession>
<organism evidence="3 4">
    <name type="scientific">Coptotermes formosanus</name>
    <name type="common">Formosan subterranean termite</name>
    <dbReference type="NCBI Taxonomy" id="36987"/>
    <lineage>
        <taxon>Eukaryota</taxon>
        <taxon>Metazoa</taxon>
        <taxon>Ecdysozoa</taxon>
        <taxon>Arthropoda</taxon>
        <taxon>Hexapoda</taxon>
        <taxon>Insecta</taxon>
        <taxon>Pterygota</taxon>
        <taxon>Neoptera</taxon>
        <taxon>Polyneoptera</taxon>
        <taxon>Dictyoptera</taxon>
        <taxon>Blattodea</taxon>
        <taxon>Blattoidea</taxon>
        <taxon>Termitoidae</taxon>
        <taxon>Rhinotermitidae</taxon>
        <taxon>Coptotermes</taxon>
    </lineage>
</organism>
<proteinExistence type="inferred from homology"/>
<dbReference type="Pfam" id="PF02615">
    <property type="entry name" value="Ldh_2"/>
    <property type="match status" value="1"/>
</dbReference>
<comment type="caution">
    <text evidence="3">The sequence shown here is derived from an EMBL/GenBank/DDBJ whole genome shotgun (WGS) entry which is preliminary data.</text>
</comment>